<dbReference type="SUPFAM" id="SSF53850">
    <property type="entry name" value="Periplasmic binding protein-like II"/>
    <property type="match status" value="1"/>
</dbReference>
<evidence type="ECO:0000313" key="3">
    <source>
        <dbReference type="Proteomes" id="UP000663859"/>
    </source>
</evidence>
<dbReference type="PROSITE" id="PS50943">
    <property type="entry name" value="HTH_CROC1"/>
    <property type="match status" value="1"/>
</dbReference>
<dbReference type="Pfam" id="PF12727">
    <property type="entry name" value="PBP_like"/>
    <property type="match status" value="1"/>
</dbReference>
<dbReference type="PANTHER" id="PTHR38431:SF1">
    <property type="entry name" value="BLL2305 PROTEIN"/>
    <property type="match status" value="1"/>
</dbReference>
<evidence type="ECO:0000259" key="1">
    <source>
        <dbReference type="PROSITE" id="PS50943"/>
    </source>
</evidence>
<accession>A0A8J2BML9</accession>
<dbReference type="CDD" id="cd00093">
    <property type="entry name" value="HTH_XRE"/>
    <property type="match status" value="1"/>
</dbReference>
<name>A0A8J2BML9_9BACT</name>
<comment type="caution">
    <text evidence="2">The sequence shown here is derived from an EMBL/GenBank/DDBJ whole genome shotgun (WGS) entry which is preliminary data.</text>
</comment>
<dbReference type="EMBL" id="CAJNOB010000023">
    <property type="protein sequence ID" value="CAF0699253.1"/>
    <property type="molecule type" value="Genomic_DNA"/>
</dbReference>
<reference evidence="2" key="1">
    <citation type="submission" date="2021-02" db="EMBL/GenBank/DDBJ databases">
        <authorList>
            <person name="Cremers G."/>
            <person name="Picone N."/>
        </authorList>
    </citation>
    <scope>NUCLEOTIDE SEQUENCE</scope>
    <source>
        <strain evidence="2">PQ17</strain>
    </source>
</reference>
<evidence type="ECO:0000313" key="2">
    <source>
        <dbReference type="EMBL" id="CAF0699253.1"/>
    </source>
</evidence>
<dbReference type="AlphaFoldDB" id="A0A8J2BML9"/>
<gene>
    <name evidence="2" type="ORF">MPNT_30175</name>
</gene>
<dbReference type="Pfam" id="PF01381">
    <property type="entry name" value="HTH_3"/>
    <property type="match status" value="1"/>
</dbReference>
<dbReference type="GO" id="GO:0003677">
    <property type="term" value="F:DNA binding"/>
    <property type="evidence" value="ECO:0007669"/>
    <property type="project" value="InterPro"/>
</dbReference>
<dbReference type="SMART" id="SM00530">
    <property type="entry name" value="HTH_XRE"/>
    <property type="match status" value="1"/>
</dbReference>
<dbReference type="InterPro" id="IPR010982">
    <property type="entry name" value="Lambda_DNA-bd_dom_sf"/>
</dbReference>
<dbReference type="Proteomes" id="UP000663859">
    <property type="component" value="Unassembled WGS sequence"/>
</dbReference>
<feature type="domain" description="HTH cro/C1-type" evidence="1">
    <location>
        <begin position="17"/>
        <end position="71"/>
    </location>
</feature>
<dbReference type="Gene3D" id="1.10.260.40">
    <property type="entry name" value="lambda repressor-like DNA-binding domains"/>
    <property type="match status" value="1"/>
</dbReference>
<protein>
    <submittedName>
        <fullName evidence="2">HTH cro/C1-type domain-containing protein</fullName>
    </submittedName>
</protein>
<sequence length="377" mass="41499">MRVKPATLFPEKRVTQLRDRRISLGISQLEAARRVGIARQSLASIEQGRAVPSVALALRLARLLGTTVEELFGQPMETDPVPADWASFRDPLPEEPVALGWMGDHWVAHPLEPSEVVASPGLVCGWVKEKGKTGLLVQLSEGSGSLQKGIVVAGCAPVLGFLIQRLNGLFPWQRSLWLERSSFFALQALARGWIHAAGMHLWDDSRREFNLPFVEEMLGSQRFLAVELVRWKAGLAVAPGNPLGISRVADIARKKVRVVPREPGSGAQRLLEREAAREGIEMASLAWAPLAKNHREVGERVLLGVADCGITIEPVARVLGLGFLPLQEERFDLVFLARWAEEEASRRLLGLLRQVALQAELEKLFGYQASHAGEKVA</sequence>
<keyword evidence="3" id="KW-1185">Reference proteome</keyword>
<organism evidence="2 3">
    <name type="scientific">Candidatus Methylacidithermus pantelleriae</name>
    <dbReference type="NCBI Taxonomy" id="2744239"/>
    <lineage>
        <taxon>Bacteria</taxon>
        <taxon>Pseudomonadati</taxon>
        <taxon>Verrucomicrobiota</taxon>
        <taxon>Methylacidiphilae</taxon>
        <taxon>Methylacidiphilales</taxon>
        <taxon>Methylacidiphilaceae</taxon>
        <taxon>Candidatus Methylacidithermus</taxon>
    </lineage>
</organism>
<dbReference type="PANTHER" id="PTHR38431">
    <property type="entry name" value="BLL2305 PROTEIN"/>
    <property type="match status" value="1"/>
</dbReference>
<dbReference type="InterPro" id="IPR001387">
    <property type="entry name" value="Cro/C1-type_HTH"/>
</dbReference>
<dbReference type="SUPFAM" id="SSF47413">
    <property type="entry name" value="lambda repressor-like DNA-binding domains"/>
    <property type="match status" value="1"/>
</dbReference>
<dbReference type="InterPro" id="IPR024370">
    <property type="entry name" value="PBP_domain"/>
</dbReference>
<proteinExistence type="predicted"/>